<organism evidence="1 2">
    <name type="scientific">Actinobacillus pleuropneumoniae</name>
    <name type="common">Haemophilus pleuropneumoniae</name>
    <dbReference type="NCBI Taxonomy" id="715"/>
    <lineage>
        <taxon>Bacteria</taxon>
        <taxon>Pseudomonadati</taxon>
        <taxon>Pseudomonadota</taxon>
        <taxon>Gammaproteobacteria</taxon>
        <taxon>Pasteurellales</taxon>
        <taxon>Pasteurellaceae</taxon>
        <taxon>Actinobacillus</taxon>
    </lineage>
</organism>
<dbReference type="EMBL" id="JAPQFC010000001">
    <property type="protein sequence ID" value="MCY6523857.1"/>
    <property type="molecule type" value="Genomic_DNA"/>
</dbReference>
<accession>A0A9Q4DIF9</accession>
<dbReference type="RefSeq" id="WP_237593720.1">
    <property type="nucleotide sequence ID" value="NZ_CBDBSV010000014.1"/>
</dbReference>
<protein>
    <submittedName>
        <fullName evidence="1">Uncharacterized protein</fullName>
    </submittedName>
</protein>
<proteinExistence type="predicted"/>
<reference evidence="1" key="2">
    <citation type="submission" date="2022-12" db="EMBL/GenBank/DDBJ databases">
        <authorList>
            <person name="Kardos G."/>
            <person name="Sarkozi R."/>
            <person name="Laczko L."/>
            <person name="Marton S."/>
            <person name="Makrai L."/>
            <person name="Banyai K."/>
            <person name="Fodor L."/>
        </authorList>
    </citation>
    <scope>NUCLEOTIDE SEQUENCE</scope>
    <source>
        <strain evidence="1">84/14</strain>
    </source>
</reference>
<reference evidence="1" key="1">
    <citation type="journal article" date="2021" name="Vet Sci">
        <title>O-Serogroups and Pathovirotypes of Escherichia coli Isolated from Post-Weaning Piglets Showing Diarrhoea and/or Oedema in South Korea.</title>
        <authorList>
            <person name="Byun J.W."/>
            <person name="Moon B.Y."/>
            <person name="Do K.H."/>
            <person name="Lee K."/>
            <person name="Lee H.Y."/>
            <person name="Kim W.I."/>
            <person name="So B."/>
            <person name="Lee W.K."/>
        </authorList>
    </citation>
    <scope>NUCLEOTIDE SEQUENCE</scope>
    <source>
        <strain evidence="1">84/14</strain>
    </source>
</reference>
<dbReference type="Proteomes" id="UP001077788">
    <property type="component" value="Unassembled WGS sequence"/>
</dbReference>
<evidence type="ECO:0000313" key="1">
    <source>
        <dbReference type="EMBL" id="MCY6523857.1"/>
    </source>
</evidence>
<sequence>MALLIFSLICGGIFWKMLNHSPRLLHLGELQKMENIQLDNTVFYVEETRFATNNLAVNQYQHLAMHFYDRGKLLRYRHDWYDLCLTVFQFEDCSMWLWRRGNHIRLVKSQEPMELAEFEKKIAPIAYS</sequence>
<comment type="caution">
    <text evidence="1">The sequence shown here is derived from an EMBL/GenBank/DDBJ whole genome shotgun (WGS) entry which is preliminary data.</text>
</comment>
<evidence type="ECO:0000313" key="2">
    <source>
        <dbReference type="Proteomes" id="UP001077788"/>
    </source>
</evidence>
<name>A0A9Q4DIF9_ACTPL</name>
<gene>
    <name evidence="1" type="ORF">OYG11_06355</name>
</gene>
<dbReference type="AlphaFoldDB" id="A0A9Q4DIF9"/>